<dbReference type="PANTHER" id="PTHR23046">
    <property type="entry name" value="PHOSPHORIBOSYLAMINOIMIDAZOLE CARBOXYLASE CATALYTIC SUBUNIT"/>
    <property type="match status" value="1"/>
</dbReference>
<dbReference type="PANTHER" id="PTHR23046:SF2">
    <property type="entry name" value="PHOSPHORIBOSYLAMINOIMIDAZOLE CARBOXYLASE"/>
    <property type="match status" value="1"/>
</dbReference>
<keyword evidence="4" id="KW-0472">Membrane</keyword>
<reference evidence="6" key="1">
    <citation type="submission" date="2018-05" db="EMBL/GenBank/DDBJ databases">
        <authorList>
            <person name="Lanie J.A."/>
            <person name="Ng W.-L."/>
            <person name="Kazmierczak K.M."/>
            <person name="Andrzejewski T.M."/>
            <person name="Davidsen T.M."/>
            <person name="Wayne K.J."/>
            <person name="Tettelin H."/>
            <person name="Glass J.I."/>
            <person name="Rusch D."/>
            <person name="Podicherti R."/>
            <person name="Tsui H.-C.T."/>
            <person name="Winkler M.E."/>
        </authorList>
    </citation>
    <scope>NUCLEOTIDE SEQUENCE</scope>
</reference>
<keyword evidence="4" id="KW-1133">Transmembrane helix</keyword>
<dbReference type="EMBL" id="UINC01002888">
    <property type="protein sequence ID" value="SVA01288.1"/>
    <property type="molecule type" value="Genomic_DNA"/>
</dbReference>
<dbReference type="GO" id="GO:0016853">
    <property type="term" value="F:isomerase activity"/>
    <property type="evidence" value="ECO:0007669"/>
    <property type="project" value="UniProtKB-KW"/>
</dbReference>
<keyword evidence="4" id="KW-0812">Transmembrane</keyword>
<keyword evidence="2" id="KW-0413">Isomerase</keyword>
<evidence type="ECO:0000259" key="5">
    <source>
        <dbReference type="SMART" id="SM01001"/>
    </source>
</evidence>
<evidence type="ECO:0000256" key="2">
    <source>
        <dbReference type="ARBA" id="ARBA00023235"/>
    </source>
</evidence>
<evidence type="ECO:0000256" key="3">
    <source>
        <dbReference type="ARBA" id="ARBA00025704"/>
    </source>
</evidence>
<keyword evidence="1" id="KW-0658">Purine biosynthesis</keyword>
<dbReference type="PIRSF" id="PIRSF001338">
    <property type="entry name" value="AIR_carboxylase"/>
    <property type="match status" value="1"/>
</dbReference>
<accession>A0A381SDA2</accession>
<evidence type="ECO:0000256" key="1">
    <source>
        <dbReference type="ARBA" id="ARBA00022755"/>
    </source>
</evidence>
<dbReference type="HAMAP" id="MF_01929">
    <property type="entry name" value="PurE_classI"/>
    <property type="match status" value="1"/>
</dbReference>
<feature type="transmembrane region" description="Helical" evidence="4">
    <location>
        <begin position="98"/>
        <end position="124"/>
    </location>
</feature>
<evidence type="ECO:0000256" key="4">
    <source>
        <dbReference type="SAM" id="Phobius"/>
    </source>
</evidence>
<comment type="pathway">
    <text evidence="3">Purine metabolism.</text>
</comment>
<dbReference type="Gene3D" id="3.40.50.1970">
    <property type="match status" value="1"/>
</dbReference>
<feature type="domain" description="PurE" evidence="5">
    <location>
        <begin position="1"/>
        <end position="145"/>
    </location>
</feature>
<protein>
    <recommendedName>
        <fullName evidence="5">PurE domain-containing protein</fullName>
    </recommendedName>
</protein>
<name>A0A381SDA2_9ZZZZ</name>
<evidence type="ECO:0000313" key="6">
    <source>
        <dbReference type="EMBL" id="SVA01288.1"/>
    </source>
</evidence>
<dbReference type="InterPro" id="IPR024694">
    <property type="entry name" value="PurE_prokaryotes"/>
</dbReference>
<organism evidence="6">
    <name type="scientific">marine metagenome</name>
    <dbReference type="NCBI Taxonomy" id="408172"/>
    <lineage>
        <taxon>unclassified sequences</taxon>
        <taxon>metagenomes</taxon>
        <taxon>ecological metagenomes</taxon>
    </lineage>
</organism>
<dbReference type="NCBIfam" id="TIGR01162">
    <property type="entry name" value="purE"/>
    <property type="match status" value="1"/>
</dbReference>
<sequence length="151" mass="16031">MGSQSDWEFVKPASKILKEFSILHECKIISAHRTPDRHKNFSENAKKRGIKVILAAAGGAAHLAGVTAALTTLPVLGIPMNSKLSGLDSLLSTAQMPGGVPVATFAIGSAGAKNAALFAIRILALEDTNIAKKLDIYIKTMEQKVPQEPKD</sequence>
<dbReference type="InterPro" id="IPR000031">
    <property type="entry name" value="PurE_dom"/>
</dbReference>
<dbReference type="AlphaFoldDB" id="A0A381SDA2"/>
<proteinExistence type="inferred from homology"/>
<dbReference type="SUPFAM" id="SSF52255">
    <property type="entry name" value="N5-CAIR mutase (phosphoribosylaminoimidazole carboxylase, PurE)"/>
    <property type="match status" value="1"/>
</dbReference>
<dbReference type="Pfam" id="PF00731">
    <property type="entry name" value="AIRC"/>
    <property type="match status" value="1"/>
</dbReference>
<dbReference type="SMART" id="SM01001">
    <property type="entry name" value="AIRC"/>
    <property type="match status" value="1"/>
</dbReference>
<gene>
    <name evidence="6" type="ORF">METZ01_LOCUS54142</name>
</gene>
<dbReference type="InterPro" id="IPR033747">
    <property type="entry name" value="PurE_ClassI"/>
</dbReference>
<dbReference type="GO" id="GO:0006189">
    <property type="term" value="P:'de novo' IMP biosynthetic process"/>
    <property type="evidence" value="ECO:0007669"/>
    <property type="project" value="InterPro"/>
</dbReference>
<feature type="transmembrane region" description="Helical" evidence="4">
    <location>
        <begin position="52"/>
        <end position="78"/>
    </location>
</feature>